<accession>A0A0K1ERN0</accession>
<keyword evidence="2" id="KW-0812">Transmembrane</keyword>
<name>A0A0K1ERN0_CHOCO</name>
<feature type="transmembrane region" description="Helical" evidence="2">
    <location>
        <begin position="184"/>
        <end position="206"/>
    </location>
</feature>
<keyword evidence="2" id="KW-0472">Membrane</keyword>
<evidence type="ECO:0000256" key="2">
    <source>
        <dbReference type="SAM" id="Phobius"/>
    </source>
</evidence>
<reference evidence="3 4" key="1">
    <citation type="submission" date="2015-07" db="EMBL/GenBank/DDBJ databases">
        <title>Genome analysis of myxobacterium Chondromyces crocatus Cm c5 reveals a high potential for natural compound synthesis and the genetic basis for the loss of fruiting body formation.</title>
        <authorList>
            <person name="Zaburannyi N."/>
            <person name="Bunk B."/>
            <person name="Maier J."/>
            <person name="Overmann J."/>
            <person name="Mueller R."/>
        </authorList>
    </citation>
    <scope>NUCLEOTIDE SEQUENCE [LARGE SCALE GENOMIC DNA]</scope>
    <source>
        <strain evidence="3 4">Cm c5</strain>
    </source>
</reference>
<feature type="compositionally biased region" description="Basic and acidic residues" evidence="1">
    <location>
        <begin position="309"/>
        <end position="324"/>
    </location>
</feature>
<keyword evidence="2" id="KW-1133">Transmembrane helix</keyword>
<dbReference type="OrthoDB" id="5519084at2"/>
<dbReference type="KEGG" id="ccro:CMC5_077330"/>
<evidence type="ECO:0000313" key="3">
    <source>
        <dbReference type="EMBL" id="AKT43501.1"/>
    </source>
</evidence>
<dbReference type="RefSeq" id="WP_063796736.1">
    <property type="nucleotide sequence ID" value="NZ_CP012159.1"/>
</dbReference>
<gene>
    <name evidence="3" type="ORF">CMC5_077330</name>
</gene>
<sequence>MSNATRPPSDIAQVARVRITGRHEGLGLLCGLLSLFVISTPPLAILALQGLEAAFALPALQSIEGVLLALYGPAFVTAAILAPLGFLIITTSIPSAGHAEVTAGPDGLSVRSSRRARRISHDDIQTAFLIPGTPPRVELRLTHGRVLDLHVPTEDDASRLLGALGFDLHHHSITIPLDTPDRQITAGCITLPVALFVWMALVTVILPSEEHSPWFIGVLSLACFVSVWLSRRAARPTRVTVGRDGVRIEGAFTRDFVSFTDLTDLELQRDRLRLICRDTLPPRELRAPIELLEALARRVREASAQPLHGPHDHPTHDALERRDRDPAAWREDLRRLLGTGDYRITPRLTPEDALLILDDSTAPPSRRIGAALALRIVEHPDARTRIRIAADTSADEALRAALEEAAEERLDAEAIARVSQVR</sequence>
<feature type="transmembrane region" description="Helical" evidence="2">
    <location>
        <begin position="26"/>
        <end position="48"/>
    </location>
</feature>
<dbReference type="STRING" id="52.CMC5_077330"/>
<evidence type="ECO:0000313" key="4">
    <source>
        <dbReference type="Proteomes" id="UP000067626"/>
    </source>
</evidence>
<keyword evidence="4" id="KW-1185">Reference proteome</keyword>
<dbReference type="EMBL" id="CP012159">
    <property type="protein sequence ID" value="AKT43501.1"/>
    <property type="molecule type" value="Genomic_DNA"/>
</dbReference>
<organism evidence="3 4">
    <name type="scientific">Chondromyces crocatus</name>
    <dbReference type="NCBI Taxonomy" id="52"/>
    <lineage>
        <taxon>Bacteria</taxon>
        <taxon>Pseudomonadati</taxon>
        <taxon>Myxococcota</taxon>
        <taxon>Polyangia</taxon>
        <taxon>Polyangiales</taxon>
        <taxon>Polyangiaceae</taxon>
        <taxon>Chondromyces</taxon>
    </lineage>
</organism>
<feature type="transmembrane region" description="Helical" evidence="2">
    <location>
        <begin position="212"/>
        <end position="229"/>
    </location>
</feature>
<feature type="region of interest" description="Disordered" evidence="1">
    <location>
        <begin position="303"/>
        <end position="324"/>
    </location>
</feature>
<protein>
    <submittedName>
        <fullName evidence="3">Uncharacterized protein</fullName>
    </submittedName>
</protein>
<dbReference type="Proteomes" id="UP000067626">
    <property type="component" value="Chromosome"/>
</dbReference>
<evidence type="ECO:0000256" key="1">
    <source>
        <dbReference type="SAM" id="MobiDB-lite"/>
    </source>
</evidence>
<feature type="transmembrane region" description="Helical" evidence="2">
    <location>
        <begin position="68"/>
        <end position="89"/>
    </location>
</feature>
<dbReference type="AlphaFoldDB" id="A0A0K1ERN0"/>
<proteinExistence type="predicted"/>